<reference evidence="3 4" key="1">
    <citation type="journal article" date="2024" name="Microbiology">
        <title>Methylomarinum rosea sp. nov., a novel halophilic methanotrophic bacterium from the hypersaline Lake Elton.</title>
        <authorList>
            <person name="Suleimanov R.Z."/>
            <person name="Oshkin I.Y."/>
            <person name="Danilova O.V."/>
            <person name="Suzina N.E."/>
            <person name="Dedysh S.N."/>
        </authorList>
    </citation>
    <scope>NUCLEOTIDE SEQUENCE [LARGE SCALE GENOMIC DNA]</scope>
    <source>
        <strain evidence="3 4">Ch1-1</strain>
    </source>
</reference>
<dbReference type="Proteomes" id="UP001225378">
    <property type="component" value="Chromosome"/>
</dbReference>
<gene>
    <name evidence="3" type="ORF">Q9L42_016660</name>
</gene>
<dbReference type="Gene3D" id="3.90.1580.10">
    <property type="entry name" value="paralog of FGE (formylglycine-generating enzyme)"/>
    <property type="match status" value="1"/>
</dbReference>
<evidence type="ECO:0000256" key="1">
    <source>
        <dbReference type="SAM" id="SignalP"/>
    </source>
</evidence>
<accession>A0AAU7NSI8</accession>
<dbReference type="InterPro" id="IPR016187">
    <property type="entry name" value="CTDL_fold"/>
</dbReference>
<name>A0AAU7NSI8_9GAMM</name>
<sequence>MTSMHSHRQILVLFCCTVASISAVAKQQITQPDEVFDTATRDFSPPKRARRPVAINPLIPKTVAIPGGCFQMGSPDYEHHRSNNEKRHRVCVKGFSMATHEATLAEFKAFVADTGYVTDAEIDYQARGCWSFDHEQKKSWAWRAWADWRKPVKKEVRDDEPVTCVSFYDINQYIAWLNQTTGQHYRLPTEAEWEYAARAGRNTSYFWGNNADLSCRYANAADLSEFSGVGWPIPHQCIDQYFFAAPVKQFLPNQFGLYDMLGNVWEWTCSQFLNDYQGQEQRCLNGDENNNALFIAVRGGGWNADPARVRAAYRNWHSPWVRLATWGFRLVKDNDRR</sequence>
<dbReference type="PANTHER" id="PTHR23150:SF19">
    <property type="entry name" value="FORMYLGLYCINE-GENERATING ENZYME"/>
    <property type="match status" value="1"/>
</dbReference>
<feature type="chain" id="PRO_5043963978" evidence="1">
    <location>
        <begin position="26"/>
        <end position="337"/>
    </location>
</feature>
<evidence type="ECO:0000313" key="4">
    <source>
        <dbReference type="Proteomes" id="UP001225378"/>
    </source>
</evidence>
<dbReference type="AlphaFoldDB" id="A0AAU7NSI8"/>
<evidence type="ECO:0000313" key="3">
    <source>
        <dbReference type="EMBL" id="XBS19969.1"/>
    </source>
</evidence>
<dbReference type="InterPro" id="IPR051043">
    <property type="entry name" value="Sulfatase_Mod_Factor_Kinase"/>
</dbReference>
<proteinExistence type="predicted"/>
<dbReference type="PANTHER" id="PTHR23150">
    <property type="entry name" value="SULFATASE MODIFYING FACTOR 1, 2"/>
    <property type="match status" value="1"/>
</dbReference>
<protein>
    <submittedName>
        <fullName evidence="3">Formylglycine-generating enzyme family protein</fullName>
    </submittedName>
</protein>
<dbReference type="KEGG" id="mech:Q9L42_016660"/>
<keyword evidence="1" id="KW-0732">Signal</keyword>
<keyword evidence="4" id="KW-1185">Reference proteome</keyword>
<dbReference type="GO" id="GO:0120147">
    <property type="term" value="F:formylglycine-generating oxidase activity"/>
    <property type="evidence" value="ECO:0007669"/>
    <property type="project" value="TreeGrafter"/>
</dbReference>
<dbReference type="SUPFAM" id="SSF56436">
    <property type="entry name" value="C-type lectin-like"/>
    <property type="match status" value="1"/>
</dbReference>
<dbReference type="RefSeq" id="WP_349431446.1">
    <property type="nucleotide sequence ID" value="NZ_CP157743.1"/>
</dbReference>
<feature type="signal peptide" evidence="1">
    <location>
        <begin position="1"/>
        <end position="25"/>
    </location>
</feature>
<dbReference type="EMBL" id="CP157743">
    <property type="protein sequence ID" value="XBS19969.1"/>
    <property type="molecule type" value="Genomic_DNA"/>
</dbReference>
<dbReference type="InterPro" id="IPR042095">
    <property type="entry name" value="SUMF_sf"/>
</dbReference>
<dbReference type="Pfam" id="PF03781">
    <property type="entry name" value="FGE-sulfatase"/>
    <property type="match status" value="1"/>
</dbReference>
<dbReference type="InterPro" id="IPR005532">
    <property type="entry name" value="SUMF_dom"/>
</dbReference>
<feature type="domain" description="Sulfatase-modifying factor enzyme-like" evidence="2">
    <location>
        <begin position="60"/>
        <end position="332"/>
    </location>
</feature>
<evidence type="ECO:0000259" key="2">
    <source>
        <dbReference type="Pfam" id="PF03781"/>
    </source>
</evidence>
<organism evidence="3 4">
    <name type="scientific">Methylomarinum roseum</name>
    <dbReference type="NCBI Taxonomy" id="3067653"/>
    <lineage>
        <taxon>Bacteria</taxon>
        <taxon>Pseudomonadati</taxon>
        <taxon>Pseudomonadota</taxon>
        <taxon>Gammaproteobacteria</taxon>
        <taxon>Methylococcales</taxon>
        <taxon>Methylococcaceae</taxon>
        <taxon>Methylomarinum</taxon>
    </lineage>
</organism>